<feature type="transmembrane region" description="Helical" evidence="1">
    <location>
        <begin position="12"/>
        <end position="33"/>
    </location>
</feature>
<dbReference type="InterPro" id="IPR021265">
    <property type="entry name" value="DUF2842"/>
</dbReference>
<gene>
    <name evidence="2" type="ORF">MLD63_05435</name>
</gene>
<accession>A0ABT1MNK5</accession>
<evidence type="ECO:0000313" key="3">
    <source>
        <dbReference type="Proteomes" id="UP001203945"/>
    </source>
</evidence>
<keyword evidence="3" id="KW-1185">Reference proteome</keyword>
<dbReference type="RefSeq" id="WP_255328879.1">
    <property type="nucleotide sequence ID" value="NZ_JAKZEU010000002.1"/>
</dbReference>
<name>A0ABT1MNK5_9RHOB</name>
<evidence type="ECO:0000256" key="1">
    <source>
        <dbReference type="SAM" id="Phobius"/>
    </source>
</evidence>
<organism evidence="2 3">
    <name type="scientific">Paracoccus albicereus</name>
    <dbReference type="NCBI Taxonomy" id="2922394"/>
    <lineage>
        <taxon>Bacteria</taxon>
        <taxon>Pseudomonadati</taxon>
        <taxon>Pseudomonadota</taxon>
        <taxon>Alphaproteobacteria</taxon>
        <taxon>Rhodobacterales</taxon>
        <taxon>Paracoccaceae</taxon>
        <taxon>Paracoccus</taxon>
    </lineage>
</organism>
<sequence>MDLKTRKRLSLIILVLGLPGYVVIAWMLLAWLGDRFGRLSWWAELLVIVVLGVIWILPFKRVFTGVGKDEG</sequence>
<reference evidence="2 3" key="1">
    <citation type="submission" date="2022-03" db="EMBL/GenBank/DDBJ databases">
        <authorList>
            <person name="He Y."/>
        </authorList>
    </citation>
    <scope>NUCLEOTIDE SEQUENCE [LARGE SCALE GENOMIC DNA]</scope>
    <source>
        <strain evidence="2 3">TK19116</strain>
    </source>
</reference>
<dbReference type="Proteomes" id="UP001203945">
    <property type="component" value="Unassembled WGS sequence"/>
</dbReference>
<proteinExistence type="predicted"/>
<dbReference type="Pfam" id="PF11003">
    <property type="entry name" value="DUF2842"/>
    <property type="match status" value="1"/>
</dbReference>
<keyword evidence="1" id="KW-0812">Transmembrane</keyword>
<comment type="caution">
    <text evidence="2">The sequence shown here is derived from an EMBL/GenBank/DDBJ whole genome shotgun (WGS) entry which is preliminary data.</text>
</comment>
<keyword evidence="1" id="KW-0472">Membrane</keyword>
<evidence type="ECO:0000313" key="2">
    <source>
        <dbReference type="EMBL" id="MCQ0969868.1"/>
    </source>
</evidence>
<keyword evidence="1" id="KW-1133">Transmembrane helix</keyword>
<protein>
    <submittedName>
        <fullName evidence="2">DUF2842 domain-containing protein</fullName>
    </submittedName>
</protein>
<dbReference type="EMBL" id="JAKZEU010000002">
    <property type="protein sequence ID" value="MCQ0969868.1"/>
    <property type="molecule type" value="Genomic_DNA"/>
</dbReference>
<feature type="transmembrane region" description="Helical" evidence="1">
    <location>
        <begin position="39"/>
        <end position="59"/>
    </location>
</feature>